<keyword evidence="4" id="KW-1185">Reference proteome</keyword>
<dbReference type="InterPro" id="IPR029069">
    <property type="entry name" value="HotDog_dom_sf"/>
</dbReference>
<evidence type="ECO:0008006" key="5">
    <source>
        <dbReference type="Google" id="ProtNLM"/>
    </source>
</evidence>
<accession>A0A409YPG3</accession>
<dbReference type="OrthoDB" id="265761at2759"/>
<dbReference type="InterPro" id="IPR051490">
    <property type="entry name" value="THEM6_lcsJ_thioesterase"/>
</dbReference>
<dbReference type="Gene3D" id="3.10.129.10">
    <property type="entry name" value="Hotdog Thioesterase"/>
    <property type="match status" value="1"/>
</dbReference>
<gene>
    <name evidence="3" type="ORF">CVT26_012712</name>
</gene>
<proteinExistence type="inferred from homology"/>
<feature type="compositionally biased region" description="Polar residues" evidence="2">
    <location>
        <begin position="207"/>
        <end position="225"/>
    </location>
</feature>
<evidence type="ECO:0000256" key="2">
    <source>
        <dbReference type="SAM" id="MobiDB-lite"/>
    </source>
</evidence>
<dbReference type="CDD" id="cd00586">
    <property type="entry name" value="4HBT"/>
    <property type="match status" value="1"/>
</dbReference>
<feature type="region of interest" description="Disordered" evidence="2">
    <location>
        <begin position="202"/>
        <end position="225"/>
    </location>
</feature>
<dbReference type="Pfam" id="PF13279">
    <property type="entry name" value="4HBT_2"/>
    <property type="match status" value="1"/>
</dbReference>
<dbReference type="PANTHER" id="PTHR12475">
    <property type="match status" value="1"/>
</dbReference>
<organism evidence="3 4">
    <name type="scientific">Gymnopilus dilepis</name>
    <dbReference type="NCBI Taxonomy" id="231916"/>
    <lineage>
        <taxon>Eukaryota</taxon>
        <taxon>Fungi</taxon>
        <taxon>Dikarya</taxon>
        <taxon>Basidiomycota</taxon>
        <taxon>Agaricomycotina</taxon>
        <taxon>Agaricomycetes</taxon>
        <taxon>Agaricomycetidae</taxon>
        <taxon>Agaricales</taxon>
        <taxon>Agaricineae</taxon>
        <taxon>Hymenogastraceae</taxon>
        <taxon>Gymnopilus</taxon>
    </lineage>
</organism>
<evidence type="ECO:0000256" key="1">
    <source>
        <dbReference type="ARBA" id="ARBA00038476"/>
    </source>
</evidence>
<comment type="caution">
    <text evidence="3">The sequence shown here is derived from an EMBL/GenBank/DDBJ whole genome shotgun (WGS) entry which is preliminary data.</text>
</comment>
<dbReference type="EMBL" id="NHYE01000554">
    <property type="protein sequence ID" value="PPR04891.1"/>
    <property type="molecule type" value="Genomic_DNA"/>
</dbReference>
<dbReference type="PANTHER" id="PTHR12475:SF4">
    <property type="entry name" value="PROTEIN THEM6"/>
    <property type="match status" value="1"/>
</dbReference>
<protein>
    <recommendedName>
        <fullName evidence="5">Thioesterase domain-containing protein</fullName>
    </recommendedName>
</protein>
<evidence type="ECO:0000313" key="4">
    <source>
        <dbReference type="Proteomes" id="UP000284706"/>
    </source>
</evidence>
<dbReference type="SUPFAM" id="SSF54637">
    <property type="entry name" value="Thioesterase/thiol ester dehydrase-isomerase"/>
    <property type="match status" value="1"/>
</dbReference>
<dbReference type="InParanoid" id="A0A409YPG3"/>
<evidence type="ECO:0000313" key="3">
    <source>
        <dbReference type="EMBL" id="PPR04891.1"/>
    </source>
</evidence>
<name>A0A409YPG3_9AGAR</name>
<comment type="similarity">
    <text evidence="1">Belongs to the lcsJ thioesterase family.</text>
</comment>
<dbReference type="Proteomes" id="UP000284706">
    <property type="component" value="Unassembled WGS sequence"/>
</dbReference>
<dbReference type="AlphaFoldDB" id="A0A409YPG3"/>
<reference evidence="3 4" key="1">
    <citation type="journal article" date="2018" name="Evol. Lett.">
        <title>Horizontal gene cluster transfer increased hallucinogenic mushroom diversity.</title>
        <authorList>
            <person name="Reynolds H.T."/>
            <person name="Vijayakumar V."/>
            <person name="Gluck-Thaler E."/>
            <person name="Korotkin H.B."/>
            <person name="Matheny P.B."/>
            <person name="Slot J.C."/>
        </authorList>
    </citation>
    <scope>NUCLEOTIDE SEQUENCE [LARGE SCALE GENOMIC DNA]</scope>
    <source>
        <strain evidence="3 4">SRW20</strain>
    </source>
</reference>
<sequence>MGSLGTLARLDSLKALARNLNPSTILHVLPKLGRAGKWLLIVLFLLNIRSWPLVWHFRIFRPAIRLRLYHKWLNFIGLFRSKAFRLRVEDQWLDSIAPVGAHPFNMFVPYRTWASFDDSDFNGHLSNSSYAKILDGARFKAAVEMFPMFFRSGGWMALAATHYHFIKEIPMLSSYEIRTSIAAWDQKWLYIISKFVRKPDGKKSKKAITSPSPSVSPANEVLSTNGVPLRTPGAEEISTNGTPYTNGSATLDTEKALKAVAAGLTASSQEPDGSILHTIVISQLCYKIGRITVPPAVVLGVNGFTGTSGYSLSSPHAEWTEAKKVMSKPIGGSPRKLKQFLTGGWRDVPECERWWETALGEEVEKQRLRNLGLIEGLRKGMENSRTL</sequence>